<dbReference type="InterPro" id="IPR000524">
    <property type="entry name" value="Tscrpt_reg_HTH_GntR"/>
</dbReference>
<dbReference type="InterPro" id="IPR015421">
    <property type="entry name" value="PyrdxlP-dep_Trfase_major"/>
</dbReference>
<dbReference type="EMBL" id="JACIDJ010000001">
    <property type="protein sequence ID" value="MBB3897445.1"/>
    <property type="molecule type" value="Genomic_DNA"/>
</dbReference>
<dbReference type="Gene3D" id="1.10.10.10">
    <property type="entry name" value="Winged helix-like DNA-binding domain superfamily/Winged helix DNA-binding domain"/>
    <property type="match status" value="1"/>
</dbReference>
<dbReference type="InterPro" id="IPR036390">
    <property type="entry name" value="WH_DNA-bd_sf"/>
</dbReference>
<dbReference type="SMART" id="SM00345">
    <property type="entry name" value="HTH_GNTR"/>
    <property type="match status" value="1"/>
</dbReference>
<dbReference type="GO" id="GO:0030170">
    <property type="term" value="F:pyridoxal phosphate binding"/>
    <property type="evidence" value="ECO:0007669"/>
    <property type="project" value="InterPro"/>
</dbReference>
<evidence type="ECO:0000256" key="2">
    <source>
        <dbReference type="ARBA" id="ARBA00022898"/>
    </source>
</evidence>
<evidence type="ECO:0000256" key="1">
    <source>
        <dbReference type="ARBA" id="ARBA00005384"/>
    </source>
</evidence>
<dbReference type="Pfam" id="PF00392">
    <property type="entry name" value="GntR"/>
    <property type="match status" value="1"/>
</dbReference>
<dbReference type="PANTHER" id="PTHR46577">
    <property type="entry name" value="HTH-TYPE TRANSCRIPTIONAL REGULATORY PROTEIN GABR"/>
    <property type="match status" value="1"/>
</dbReference>
<keyword evidence="8" id="KW-1185">Reference proteome</keyword>
<dbReference type="SUPFAM" id="SSF53383">
    <property type="entry name" value="PLP-dependent transferases"/>
    <property type="match status" value="1"/>
</dbReference>
<dbReference type="CDD" id="cd00609">
    <property type="entry name" value="AAT_like"/>
    <property type="match status" value="1"/>
</dbReference>
<organism evidence="7 8">
    <name type="scientific">Roseococcus suduntuyensis</name>
    <dbReference type="NCBI Taxonomy" id="455361"/>
    <lineage>
        <taxon>Bacteria</taxon>
        <taxon>Pseudomonadati</taxon>
        <taxon>Pseudomonadota</taxon>
        <taxon>Alphaproteobacteria</taxon>
        <taxon>Acetobacterales</taxon>
        <taxon>Roseomonadaceae</taxon>
        <taxon>Roseococcus</taxon>
    </lineage>
</organism>
<keyword evidence="2" id="KW-0663">Pyridoxal phosphate</keyword>
<dbReference type="PROSITE" id="PS50949">
    <property type="entry name" value="HTH_GNTR"/>
    <property type="match status" value="1"/>
</dbReference>
<dbReference type="GO" id="GO:0003700">
    <property type="term" value="F:DNA-binding transcription factor activity"/>
    <property type="evidence" value="ECO:0007669"/>
    <property type="project" value="InterPro"/>
</dbReference>
<dbReference type="InterPro" id="IPR004839">
    <property type="entry name" value="Aminotransferase_I/II_large"/>
</dbReference>
<evidence type="ECO:0000256" key="4">
    <source>
        <dbReference type="ARBA" id="ARBA00023125"/>
    </source>
</evidence>
<sequence>MYWHIPSQEPGTLTDWTPRLSPGTGLAHERLSAALAEDVTRGHLPVGARLPAHRELARELGLSVGTVTRAYATLQRRGLARSEHGRGMFVLAAPRRAPDRLDFSVNLPAATLTPRMLSDMLDAAAAALDPTLFASYSPPAGTAQDRQFLAAHLAAARGLRVEPGHLLITTSAQHAIFIALATAPPGPVAVEALSYPQALTAARRLGRRLVPIALDAEGVCPDALEAALRAPDPPRALYLVPTLQNPTGAVMSAARRARIVALARRHDLILIEDDVYACLAPEAGPSLAELAPERVFHASSFSKSLAPGLRLGYLACPPTLVDPACDWLQSTTCMTSPHSCALMRHAVADGLLDSVATSIRAETARRHALALEVLGDAVFPTALPGLQVWLPMPVGRARDIVRRAGQRNIQIASPLAFMADPTAQDAGLRLCLGNVTEAELGPALEIIAGLVRDEAAARLDEGAVI</sequence>
<dbReference type="Gene3D" id="3.40.640.10">
    <property type="entry name" value="Type I PLP-dependent aspartate aminotransferase-like (Major domain)"/>
    <property type="match status" value="1"/>
</dbReference>
<dbReference type="Pfam" id="PF00155">
    <property type="entry name" value="Aminotran_1_2"/>
    <property type="match status" value="1"/>
</dbReference>
<dbReference type="GO" id="GO:0003677">
    <property type="term" value="F:DNA binding"/>
    <property type="evidence" value="ECO:0007669"/>
    <property type="project" value="UniProtKB-KW"/>
</dbReference>
<evidence type="ECO:0000256" key="5">
    <source>
        <dbReference type="ARBA" id="ARBA00023163"/>
    </source>
</evidence>
<keyword evidence="3" id="KW-0805">Transcription regulation</keyword>
<dbReference type="InterPro" id="IPR036388">
    <property type="entry name" value="WH-like_DNA-bd_sf"/>
</dbReference>
<evidence type="ECO:0000313" key="8">
    <source>
        <dbReference type="Proteomes" id="UP000553193"/>
    </source>
</evidence>
<comment type="caution">
    <text evidence="7">The sequence shown here is derived from an EMBL/GenBank/DDBJ whole genome shotgun (WGS) entry which is preliminary data.</text>
</comment>
<dbReference type="AlphaFoldDB" id="A0A840ABC2"/>
<keyword evidence="5" id="KW-0804">Transcription</keyword>
<dbReference type="PANTHER" id="PTHR46577:SF1">
    <property type="entry name" value="HTH-TYPE TRANSCRIPTIONAL REGULATORY PROTEIN GABR"/>
    <property type="match status" value="1"/>
</dbReference>
<dbReference type="Proteomes" id="UP000553193">
    <property type="component" value="Unassembled WGS sequence"/>
</dbReference>
<proteinExistence type="inferred from homology"/>
<evidence type="ECO:0000259" key="6">
    <source>
        <dbReference type="PROSITE" id="PS50949"/>
    </source>
</evidence>
<dbReference type="RefSeq" id="WP_184382361.1">
    <property type="nucleotide sequence ID" value="NZ_JACIDJ010000001.1"/>
</dbReference>
<keyword evidence="4 7" id="KW-0238">DNA-binding</keyword>
<dbReference type="SUPFAM" id="SSF46785">
    <property type="entry name" value="Winged helix' DNA-binding domain"/>
    <property type="match status" value="1"/>
</dbReference>
<gene>
    <name evidence="7" type="ORF">GGQ83_000871</name>
</gene>
<feature type="domain" description="HTH gntR-type" evidence="6">
    <location>
        <begin position="25"/>
        <end position="93"/>
    </location>
</feature>
<reference evidence="7 8" key="1">
    <citation type="submission" date="2020-08" db="EMBL/GenBank/DDBJ databases">
        <title>Genomic Encyclopedia of Type Strains, Phase IV (KMG-IV): sequencing the most valuable type-strain genomes for metagenomic binning, comparative biology and taxonomic classification.</title>
        <authorList>
            <person name="Goeker M."/>
        </authorList>
    </citation>
    <scope>NUCLEOTIDE SEQUENCE [LARGE SCALE GENOMIC DNA]</scope>
    <source>
        <strain evidence="7 8">DSM 19979</strain>
    </source>
</reference>
<evidence type="ECO:0000313" key="7">
    <source>
        <dbReference type="EMBL" id="MBB3897445.1"/>
    </source>
</evidence>
<comment type="similarity">
    <text evidence="1">In the C-terminal section; belongs to the class-I pyridoxal-phosphate-dependent aminotransferase family.</text>
</comment>
<evidence type="ECO:0000256" key="3">
    <source>
        <dbReference type="ARBA" id="ARBA00023015"/>
    </source>
</evidence>
<dbReference type="CDD" id="cd07377">
    <property type="entry name" value="WHTH_GntR"/>
    <property type="match status" value="1"/>
</dbReference>
<dbReference type="InterPro" id="IPR015424">
    <property type="entry name" value="PyrdxlP-dep_Trfase"/>
</dbReference>
<dbReference type="InterPro" id="IPR051446">
    <property type="entry name" value="HTH_trans_reg/aminotransferase"/>
</dbReference>
<name>A0A840ABC2_9PROT</name>
<protein>
    <submittedName>
        <fullName evidence="7">DNA-binding transcriptional MocR family regulator</fullName>
    </submittedName>
</protein>
<accession>A0A840ABC2</accession>